<dbReference type="PANTHER" id="PTHR33121">
    <property type="entry name" value="CYCLIC DI-GMP PHOSPHODIESTERASE PDEF"/>
    <property type="match status" value="1"/>
</dbReference>
<protein>
    <submittedName>
        <fullName evidence="4">RNase E specificity factor CsrD</fullName>
    </submittedName>
</protein>
<evidence type="ECO:0000313" key="4">
    <source>
        <dbReference type="EMBL" id="MBK4715376.1"/>
    </source>
</evidence>
<keyword evidence="1" id="KW-1133">Transmembrane helix</keyword>
<evidence type="ECO:0000259" key="2">
    <source>
        <dbReference type="PROSITE" id="PS50883"/>
    </source>
</evidence>
<dbReference type="InterPro" id="IPR035919">
    <property type="entry name" value="EAL_sf"/>
</dbReference>
<name>A0A8K0V250_9ENTR</name>
<dbReference type="NCBIfam" id="NF008281">
    <property type="entry name" value="PRK11059.1"/>
    <property type="match status" value="1"/>
</dbReference>
<keyword evidence="5" id="KW-1185">Reference proteome</keyword>
<dbReference type="Gene3D" id="3.20.20.450">
    <property type="entry name" value="EAL domain"/>
    <property type="match status" value="1"/>
</dbReference>
<dbReference type="PROSITE" id="PS50883">
    <property type="entry name" value="EAL"/>
    <property type="match status" value="1"/>
</dbReference>
<dbReference type="SUPFAM" id="SSF141868">
    <property type="entry name" value="EAL domain-like"/>
    <property type="match status" value="1"/>
</dbReference>
<comment type="caution">
    <text evidence="4">The sequence shown here is derived from an EMBL/GenBank/DDBJ whole genome shotgun (WGS) entry which is preliminary data.</text>
</comment>
<dbReference type="Pfam" id="PF00990">
    <property type="entry name" value="GGDEF"/>
    <property type="match status" value="1"/>
</dbReference>
<dbReference type="PANTHER" id="PTHR33121:SF32">
    <property type="entry name" value="RNASE E SPECIFICITY FACTOR CSRD"/>
    <property type="match status" value="1"/>
</dbReference>
<dbReference type="InterPro" id="IPR050706">
    <property type="entry name" value="Cyclic-di-GMP_PDE-like"/>
</dbReference>
<feature type="domain" description="EAL" evidence="2">
    <location>
        <begin position="396"/>
        <end position="644"/>
    </location>
</feature>
<evidence type="ECO:0000313" key="5">
    <source>
        <dbReference type="Proteomes" id="UP000659047"/>
    </source>
</evidence>
<dbReference type="InterPro" id="IPR043128">
    <property type="entry name" value="Rev_trsase/Diguanyl_cyclase"/>
</dbReference>
<dbReference type="RefSeq" id="WP_238713606.1">
    <property type="nucleotide sequence ID" value="NZ_JAEPBH010000018.1"/>
</dbReference>
<dbReference type="PROSITE" id="PS50887">
    <property type="entry name" value="GGDEF"/>
    <property type="match status" value="1"/>
</dbReference>
<keyword evidence="1" id="KW-0472">Membrane</keyword>
<dbReference type="InterPro" id="IPR001633">
    <property type="entry name" value="EAL_dom"/>
</dbReference>
<dbReference type="Gene3D" id="3.30.70.270">
    <property type="match status" value="1"/>
</dbReference>
<dbReference type="AlphaFoldDB" id="A0A8K0V250"/>
<proteinExistence type="predicted"/>
<evidence type="ECO:0000259" key="3">
    <source>
        <dbReference type="PROSITE" id="PS50887"/>
    </source>
</evidence>
<dbReference type="InterPro" id="IPR000160">
    <property type="entry name" value="GGDEF_dom"/>
</dbReference>
<dbReference type="Pfam" id="PF00563">
    <property type="entry name" value="EAL"/>
    <property type="match status" value="1"/>
</dbReference>
<feature type="domain" description="GGDEF" evidence="3">
    <location>
        <begin position="254"/>
        <end position="387"/>
    </location>
</feature>
<evidence type="ECO:0000256" key="1">
    <source>
        <dbReference type="SAM" id="Phobius"/>
    </source>
</evidence>
<keyword evidence="1" id="KW-0812">Transmembrane</keyword>
<accession>A0A8K0V250</accession>
<dbReference type="EMBL" id="JAEPBH010000018">
    <property type="protein sequence ID" value="MBK4715376.1"/>
    <property type="molecule type" value="Genomic_DNA"/>
</dbReference>
<gene>
    <name evidence="4" type="primary">csrD</name>
    <name evidence="4" type="ORF">JJB97_08535</name>
</gene>
<organism evidence="4 5">
    <name type="scientific">Tenebrionibacter intestinalis</name>
    <dbReference type="NCBI Taxonomy" id="2799638"/>
    <lineage>
        <taxon>Bacteria</taxon>
        <taxon>Pseudomonadati</taxon>
        <taxon>Pseudomonadota</taxon>
        <taxon>Gammaproteobacteria</taxon>
        <taxon>Enterobacterales</taxon>
        <taxon>Enterobacteriaceae</taxon>
        <taxon>Tenebrionibacter/Tenebrionicola group</taxon>
        <taxon>Tenebrionibacter</taxon>
    </lineage>
</organism>
<dbReference type="InterPro" id="IPR029787">
    <property type="entry name" value="Nucleotide_cyclase"/>
</dbReference>
<dbReference type="Proteomes" id="UP000659047">
    <property type="component" value="Unassembled WGS sequence"/>
</dbReference>
<reference evidence="4" key="1">
    <citation type="submission" date="2021-01" db="EMBL/GenBank/DDBJ databases">
        <title>Intestinitalea alba gen. nov., sp. nov., a novel genus of the family Enterobacteriaceae, isolated from the gut of the plastic-eating mealworm Tenebrio molitor L.</title>
        <authorList>
            <person name="Yang Y."/>
        </authorList>
    </citation>
    <scope>NUCLEOTIDE SEQUENCE</scope>
    <source>
        <strain evidence="4">BIT-L3</strain>
    </source>
</reference>
<dbReference type="SUPFAM" id="SSF55073">
    <property type="entry name" value="Nucleotide cyclase"/>
    <property type="match status" value="1"/>
</dbReference>
<dbReference type="SMART" id="SM00267">
    <property type="entry name" value="GGDEF"/>
    <property type="match status" value="1"/>
</dbReference>
<feature type="transmembrane region" description="Helical" evidence="1">
    <location>
        <begin position="130"/>
        <end position="153"/>
    </location>
</feature>
<dbReference type="SMART" id="SM00052">
    <property type="entry name" value="EAL"/>
    <property type="match status" value="1"/>
</dbReference>
<sequence length="646" mass="73172">MRLTTRITAFAAMLTGIAVFITLLGASWSFYQSVHGKVAQRMDAIMTLVDIDLLTHSPEKLGERLYVVMLPLDISRLTVLSGKTVVLDYEMPSGYLKTRQQYIIRTRTARLLKHPSFTVEVVYRDPINDYFHSLVTTAPLSIAIIFMIAMVLLTSRWIRRQFIGLEQMDNRAARILNGERGSEVLGATNEWPAHSSRALDMLLKELQHASEQRSRVGTLIRSYAAQDAQTGLNNRLFFESQLATLLEDREHVGAHGIVMMLRLPDFDILGETWGRNAVEEYLDSLINLLSTFITRYPGALLARYFQSDFAVLLPHSTLREADGIASQLLNSLDALPHTRMLDRHDMLHIGICTWSSGQTVDQVMEHAEEAARSATLQGSNGWAVYSLAQPDKGRGNVKWRTMLEDMMRRGGPRLYQKPAVMRDGLVHHREIMCRMIDGEQEVMPAEYMPLVQQFGLAEQYDRLLISRIIPLLRYWPEESLAIPVTVASLLHRPFQRWLRDTLMQNEKLLRNRILFELAEADVCQHISSLQPVIRLIKALGPRIVITQAGLTLVSTAYIQAFDPELIKLHPALVRNIDRRTENQLLVGSLVEACSGTRTRVMGVGTHTRGEWLALIEKGVSGAQGDFFVGPRPLDSNVKKYSHRYPV</sequence>
<dbReference type="InterPro" id="IPR033423">
    <property type="entry name" value="GAPES4"/>
</dbReference>
<dbReference type="Pfam" id="PF17157">
    <property type="entry name" value="GAPES4"/>
    <property type="match status" value="1"/>
</dbReference>
<dbReference type="GO" id="GO:0071111">
    <property type="term" value="F:cyclic-guanylate-specific phosphodiesterase activity"/>
    <property type="evidence" value="ECO:0007669"/>
    <property type="project" value="InterPro"/>
</dbReference>
<feature type="transmembrane region" description="Helical" evidence="1">
    <location>
        <begin position="7"/>
        <end position="31"/>
    </location>
</feature>